<evidence type="ECO:0000259" key="1">
    <source>
        <dbReference type="SMART" id="SM00942"/>
    </source>
</evidence>
<dbReference type="InterPro" id="IPR014820">
    <property type="entry name" value="PriCT_1"/>
</dbReference>
<dbReference type="Proteomes" id="UP001596976">
    <property type="component" value="Unassembled WGS sequence"/>
</dbReference>
<organism evidence="2 3">
    <name type="scientific">Savagea faecisuis</name>
    <dbReference type="NCBI Taxonomy" id="1274803"/>
    <lineage>
        <taxon>Bacteria</taxon>
        <taxon>Bacillati</taxon>
        <taxon>Bacillota</taxon>
        <taxon>Bacilli</taxon>
        <taxon>Bacillales</taxon>
        <taxon>Caryophanaceae</taxon>
        <taxon>Savagea</taxon>
    </lineage>
</organism>
<accession>A0ABW3H436</accession>
<feature type="non-terminal residue" evidence="2">
    <location>
        <position position="1"/>
    </location>
</feature>
<dbReference type="Pfam" id="PF08708">
    <property type="entry name" value="PriCT_1"/>
    <property type="match status" value="1"/>
</dbReference>
<gene>
    <name evidence="2" type="ORF">ACFQ0V_11765</name>
</gene>
<comment type="caution">
    <text evidence="2">The sequence shown here is derived from an EMBL/GenBank/DDBJ whole genome shotgun (WGS) entry which is preliminary data.</text>
</comment>
<feature type="domain" description="Primase C-terminal 1" evidence="1">
    <location>
        <begin position="211"/>
        <end position="276"/>
    </location>
</feature>
<reference evidence="3" key="1">
    <citation type="journal article" date="2019" name="Int. J. Syst. Evol. Microbiol.">
        <title>The Global Catalogue of Microorganisms (GCM) 10K type strain sequencing project: providing services to taxonomists for standard genome sequencing and annotation.</title>
        <authorList>
            <consortium name="The Broad Institute Genomics Platform"/>
            <consortium name="The Broad Institute Genome Sequencing Center for Infectious Disease"/>
            <person name="Wu L."/>
            <person name="Ma J."/>
        </authorList>
    </citation>
    <scope>NUCLEOTIDE SEQUENCE [LARGE SCALE GENOMIC DNA]</scope>
    <source>
        <strain evidence="3">CCUG 63563</strain>
    </source>
</reference>
<name>A0ABW3H436_9BACL</name>
<dbReference type="RefSeq" id="WP_381013798.1">
    <property type="nucleotide sequence ID" value="NZ_JBHTJF010000037.1"/>
</dbReference>
<dbReference type="SMART" id="SM00942">
    <property type="entry name" value="PriCT_1"/>
    <property type="match status" value="1"/>
</dbReference>
<protein>
    <submittedName>
        <fullName evidence="2">Primase C-terminal domain-containing protein</fullName>
    </submittedName>
</protein>
<sequence>KKNNFTPSGVRGFVATSMEALLAVIGDTTHWTPNVYRKYQYTNDKRKYVCGFEEGNLQQINTFVIDIDTKKYSVNDIVLTCMDDSIGVPTMIIESTRGYQVYFVLEQPIFISNKNKFRSLAVAKRISNNLKRSLRNVEADLFCNDFGFFRVPKKDNIVFYQKEQLYHAKMLIDWSMRVDDDLKRPLYVVPYKKGSTDISQSEWFYALLGTSKVRGAKGELGRNNIMFTLALAYYHDGKSQEDAYNLLDVYNSNLQTPLQPKEVEVIVRSAYSGKYNGPKAEYVKELLELHVPNGKNISVNMGYNCWYKHKKDRSERVRSHYEEWEQDIVEYITVQKNDSEPFIQHTQKQLCEALDLPQSTLNVLIKQSKQIIRKVSGKGRGAITYWTTVELFMQHIIRLNKEKSEMFIGYARDIMNKWHDTIEYNPASIMTFNYLEKLLKPPTDSGFERVSGGG</sequence>
<evidence type="ECO:0000313" key="3">
    <source>
        <dbReference type="Proteomes" id="UP001596976"/>
    </source>
</evidence>
<keyword evidence="3" id="KW-1185">Reference proteome</keyword>
<dbReference type="EMBL" id="JBHTJF010000037">
    <property type="protein sequence ID" value="MFD0944421.1"/>
    <property type="molecule type" value="Genomic_DNA"/>
</dbReference>
<evidence type="ECO:0000313" key="2">
    <source>
        <dbReference type="EMBL" id="MFD0944421.1"/>
    </source>
</evidence>
<proteinExistence type="predicted"/>